<sequence length="47" mass="5316">MVNVRRRPLGWHEFLRAIATLNIPLSTVSNCVKDGINLFKTLAHLVT</sequence>
<accession>A0A0E9RA62</accession>
<evidence type="ECO:0000313" key="1">
    <source>
        <dbReference type="EMBL" id="JAH26041.1"/>
    </source>
</evidence>
<reference evidence="1" key="1">
    <citation type="submission" date="2014-11" db="EMBL/GenBank/DDBJ databases">
        <authorList>
            <person name="Amaro Gonzalez C."/>
        </authorList>
    </citation>
    <scope>NUCLEOTIDE SEQUENCE</scope>
</reference>
<protein>
    <submittedName>
        <fullName evidence="1">Uncharacterized protein</fullName>
    </submittedName>
</protein>
<reference evidence="1" key="2">
    <citation type="journal article" date="2015" name="Fish Shellfish Immunol.">
        <title>Early steps in the European eel (Anguilla anguilla)-Vibrio vulnificus interaction in the gills: Role of the RtxA13 toxin.</title>
        <authorList>
            <person name="Callol A."/>
            <person name="Pajuelo D."/>
            <person name="Ebbesson L."/>
            <person name="Teles M."/>
            <person name="MacKenzie S."/>
            <person name="Amaro C."/>
        </authorList>
    </citation>
    <scope>NUCLEOTIDE SEQUENCE</scope>
</reference>
<proteinExistence type="predicted"/>
<dbReference type="EMBL" id="GBXM01082536">
    <property type="protein sequence ID" value="JAH26041.1"/>
    <property type="molecule type" value="Transcribed_RNA"/>
</dbReference>
<organism evidence="1">
    <name type="scientific">Anguilla anguilla</name>
    <name type="common">European freshwater eel</name>
    <name type="synonym">Muraena anguilla</name>
    <dbReference type="NCBI Taxonomy" id="7936"/>
    <lineage>
        <taxon>Eukaryota</taxon>
        <taxon>Metazoa</taxon>
        <taxon>Chordata</taxon>
        <taxon>Craniata</taxon>
        <taxon>Vertebrata</taxon>
        <taxon>Euteleostomi</taxon>
        <taxon>Actinopterygii</taxon>
        <taxon>Neopterygii</taxon>
        <taxon>Teleostei</taxon>
        <taxon>Anguilliformes</taxon>
        <taxon>Anguillidae</taxon>
        <taxon>Anguilla</taxon>
    </lineage>
</organism>
<dbReference type="AlphaFoldDB" id="A0A0E9RA62"/>
<name>A0A0E9RA62_ANGAN</name>